<dbReference type="GO" id="GO:0003677">
    <property type="term" value="F:DNA binding"/>
    <property type="evidence" value="ECO:0007669"/>
    <property type="project" value="UniProtKB-KW"/>
</dbReference>
<evidence type="ECO:0000256" key="1">
    <source>
        <dbReference type="ARBA" id="ARBA00022491"/>
    </source>
</evidence>
<dbReference type="InterPro" id="IPR047057">
    <property type="entry name" value="MerR_fam"/>
</dbReference>
<evidence type="ECO:0000256" key="2">
    <source>
        <dbReference type="ARBA" id="ARBA00023015"/>
    </source>
</evidence>
<reference evidence="6" key="1">
    <citation type="journal article" date="2014" name="Int. J. Syst. Evol. Microbiol.">
        <title>Complete genome sequence of Corynebacterium casei LMG S-19264T (=DSM 44701T), isolated from a smear-ripened cheese.</title>
        <authorList>
            <consortium name="US DOE Joint Genome Institute (JGI-PGF)"/>
            <person name="Walter F."/>
            <person name="Albersmeier A."/>
            <person name="Kalinowski J."/>
            <person name="Ruckert C."/>
        </authorList>
    </citation>
    <scope>NUCLEOTIDE SEQUENCE</scope>
    <source>
        <strain evidence="6">VKM Ac-1321</strain>
    </source>
</reference>
<organism evidence="6 7">
    <name type="scientific">Dactylosporangium matsuzakiense</name>
    <dbReference type="NCBI Taxonomy" id="53360"/>
    <lineage>
        <taxon>Bacteria</taxon>
        <taxon>Bacillati</taxon>
        <taxon>Actinomycetota</taxon>
        <taxon>Actinomycetes</taxon>
        <taxon>Micromonosporales</taxon>
        <taxon>Micromonosporaceae</taxon>
        <taxon>Dactylosporangium</taxon>
    </lineage>
</organism>
<evidence type="ECO:0000313" key="7">
    <source>
        <dbReference type="Proteomes" id="UP001143480"/>
    </source>
</evidence>
<feature type="domain" description="HTH merR-type" evidence="5">
    <location>
        <begin position="7"/>
        <end position="75"/>
    </location>
</feature>
<keyword evidence="2" id="KW-0805">Transcription regulation</keyword>
<gene>
    <name evidence="6" type="ORF">GCM10017581_064770</name>
</gene>
<keyword evidence="1" id="KW-0678">Repressor</keyword>
<dbReference type="Pfam" id="PF13411">
    <property type="entry name" value="MerR_1"/>
    <property type="match status" value="1"/>
</dbReference>
<comment type="caution">
    <text evidence="6">The sequence shown here is derived from an EMBL/GenBank/DDBJ whole genome shotgun (WGS) entry which is preliminary data.</text>
</comment>
<reference evidence="6" key="2">
    <citation type="submission" date="2023-01" db="EMBL/GenBank/DDBJ databases">
        <authorList>
            <person name="Sun Q."/>
            <person name="Evtushenko L."/>
        </authorList>
    </citation>
    <scope>NUCLEOTIDE SEQUENCE</scope>
    <source>
        <strain evidence="6">VKM Ac-1321</strain>
    </source>
</reference>
<name>A0A9W6KQT1_9ACTN</name>
<dbReference type="InterPro" id="IPR009061">
    <property type="entry name" value="DNA-bd_dom_put_sf"/>
</dbReference>
<dbReference type="SMART" id="SM00422">
    <property type="entry name" value="HTH_MERR"/>
    <property type="match status" value="1"/>
</dbReference>
<keyword evidence="7" id="KW-1185">Reference proteome</keyword>
<sequence length="241" mass="26092">MATEGLRYTVEELSAKVGMSPRNIRAHQTRSLLGPPIRRGRTAYYDDSHVRRLEAIKSLQRQGYNLVAIEAILGVRSPEPVGEALDQLLARLGREQPGLVHALARHGVLVRGEDGGVQMVRARLMRSVLGLHRAGVHAVPSLQVLSEVLDRLRLIAEDLVRSTGERIVGATPALRPGPAVDWDELETKAEALTNSMIGLLTEAFRVALENFGPTALPELLAESAIGGTQLRLEGSATIDNG</sequence>
<evidence type="ECO:0000259" key="5">
    <source>
        <dbReference type="PROSITE" id="PS50937"/>
    </source>
</evidence>
<evidence type="ECO:0000256" key="3">
    <source>
        <dbReference type="ARBA" id="ARBA00023125"/>
    </source>
</evidence>
<dbReference type="PANTHER" id="PTHR30204">
    <property type="entry name" value="REDOX-CYCLING DRUG-SENSING TRANSCRIPTIONAL ACTIVATOR SOXR"/>
    <property type="match status" value="1"/>
</dbReference>
<evidence type="ECO:0000256" key="4">
    <source>
        <dbReference type="ARBA" id="ARBA00023163"/>
    </source>
</evidence>
<keyword evidence="3" id="KW-0238">DNA-binding</keyword>
<dbReference type="RefSeq" id="WP_261960350.1">
    <property type="nucleotide sequence ID" value="NZ_BAAAXA010000001.1"/>
</dbReference>
<keyword evidence="4" id="KW-0804">Transcription</keyword>
<accession>A0A9W6KQT1</accession>
<dbReference type="SUPFAM" id="SSF46955">
    <property type="entry name" value="Putative DNA-binding domain"/>
    <property type="match status" value="1"/>
</dbReference>
<dbReference type="Gene3D" id="1.10.1660.10">
    <property type="match status" value="1"/>
</dbReference>
<dbReference type="PRINTS" id="PR00040">
    <property type="entry name" value="HTHMERR"/>
</dbReference>
<dbReference type="GO" id="GO:0003700">
    <property type="term" value="F:DNA-binding transcription factor activity"/>
    <property type="evidence" value="ECO:0007669"/>
    <property type="project" value="InterPro"/>
</dbReference>
<proteinExistence type="predicted"/>
<dbReference type="AlphaFoldDB" id="A0A9W6KQT1"/>
<protein>
    <recommendedName>
        <fullName evidence="5">HTH merR-type domain-containing protein</fullName>
    </recommendedName>
</protein>
<dbReference type="Proteomes" id="UP001143480">
    <property type="component" value="Unassembled WGS sequence"/>
</dbReference>
<dbReference type="PANTHER" id="PTHR30204:SF69">
    <property type="entry name" value="MERR-FAMILY TRANSCRIPTIONAL REGULATOR"/>
    <property type="match status" value="1"/>
</dbReference>
<dbReference type="InterPro" id="IPR000551">
    <property type="entry name" value="MerR-type_HTH_dom"/>
</dbReference>
<dbReference type="PROSITE" id="PS50937">
    <property type="entry name" value="HTH_MERR_2"/>
    <property type="match status" value="1"/>
</dbReference>
<dbReference type="EMBL" id="BSFP01000049">
    <property type="protein sequence ID" value="GLL04730.1"/>
    <property type="molecule type" value="Genomic_DNA"/>
</dbReference>
<evidence type="ECO:0000313" key="6">
    <source>
        <dbReference type="EMBL" id="GLL04730.1"/>
    </source>
</evidence>